<keyword evidence="5" id="KW-0186">Copper</keyword>
<dbReference type="GO" id="GO:0005375">
    <property type="term" value="F:copper ion transmembrane transporter activity"/>
    <property type="evidence" value="ECO:0007669"/>
    <property type="project" value="UniProtKB-UniRule"/>
</dbReference>
<name>A0A2R6NH65_9APHY</name>
<dbReference type="GO" id="GO:0005886">
    <property type="term" value="C:plasma membrane"/>
    <property type="evidence" value="ECO:0007669"/>
    <property type="project" value="TreeGrafter"/>
</dbReference>
<evidence type="ECO:0000256" key="3">
    <source>
        <dbReference type="ARBA" id="ARBA00022989"/>
    </source>
</evidence>
<reference evidence="7 8" key="1">
    <citation type="submission" date="2018-02" db="EMBL/GenBank/DDBJ databases">
        <title>Genome sequence of the basidiomycete white-rot fungus Phlebia centrifuga.</title>
        <authorList>
            <person name="Granchi Z."/>
            <person name="Peng M."/>
            <person name="de Vries R.P."/>
            <person name="Hilden K."/>
            <person name="Makela M.R."/>
            <person name="Grigoriev I."/>
            <person name="Riley R."/>
        </authorList>
    </citation>
    <scope>NUCLEOTIDE SEQUENCE [LARGE SCALE GENOMIC DNA]</scope>
    <source>
        <strain evidence="7 8">FBCC195</strain>
    </source>
</reference>
<keyword evidence="5" id="KW-0187">Copper transport</keyword>
<feature type="signal peptide" evidence="6">
    <location>
        <begin position="1"/>
        <end position="15"/>
    </location>
</feature>
<accession>A0A2R6NH65</accession>
<dbReference type="AlphaFoldDB" id="A0A2R6NH65"/>
<keyword evidence="4 5" id="KW-0472">Membrane</keyword>
<evidence type="ECO:0000313" key="8">
    <source>
        <dbReference type="Proteomes" id="UP000186601"/>
    </source>
</evidence>
<dbReference type="Proteomes" id="UP000186601">
    <property type="component" value="Unassembled WGS sequence"/>
</dbReference>
<feature type="transmembrane region" description="Helical" evidence="5">
    <location>
        <begin position="157"/>
        <end position="180"/>
    </location>
</feature>
<keyword evidence="3 5" id="KW-1133">Transmembrane helix</keyword>
<keyword evidence="6" id="KW-0732">Signal</keyword>
<organism evidence="7 8">
    <name type="scientific">Hermanssonia centrifuga</name>
    <dbReference type="NCBI Taxonomy" id="98765"/>
    <lineage>
        <taxon>Eukaryota</taxon>
        <taxon>Fungi</taxon>
        <taxon>Dikarya</taxon>
        <taxon>Basidiomycota</taxon>
        <taxon>Agaricomycotina</taxon>
        <taxon>Agaricomycetes</taxon>
        <taxon>Polyporales</taxon>
        <taxon>Meruliaceae</taxon>
        <taxon>Hermanssonia</taxon>
    </lineage>
</organism>
<dbReference type="InterPro" id="IPR007274">
    <property type="entry name" value="Cop_transporter"/>
</dbReference>
<comment type="caution">
    <text evidence="7">The sequence shown here is derived from an EMBL/GenBank/DDBJ whole genome shotgun (WGS) entry which is preliminary data.</text>
</comment>
<dbReference type="Pfam" id="PF04145">
    <property type="entry name" value="Ctr"/>
    <property type="match status" value="1"/>
</dbReference>
<keyword evidence="2 5" id="KW-0812">Transmembrane</keyword>
<keyword evidence="5" id="KW-0813">Transport</keyword>
<evidence type="ECO:0000256" key="2">
    <source>
        <dbReference type="ARBA" id="ARBA00022692"/>
    </source>
</evidence>
<evidence type="ECO:0000256" key="1">
    <source>
        <dbReference type="ARBA" id="ARBA00004141"/>
    </source>
</evidence>
<proteinExistence type="inferred from homology"/>
<sequence length="196" mass="21079">MSLLFLLSLVPLVASADNGMDMSMDGSMNLAVGQMLPYLHFTSGDVLWFLGWVPQSTGAMVGTCIGLFLLAVVERWIAACRAIMQAHWAKRALIVQANKMNGRGLPLSSSTPDLKKQTSSTSTVIKEAATLRSALPFILSHDIVRGILYAGQAALQYAFMLAVMTFQVGFIFAIVVGLGVGETLFGRYAIHATHIA</sequence>
<evidence type="ECO:0000313" key="7">
    <source>
        <dbReference type="EMBL" id="PSR71663.1"/>
    </source>
</evidence>
<keyword evidence="5" id="KW-0406">Ion transport</keyword>
<protein>
    <recommendedName>
        <fullName evidence="5">Copper transport protein</fullName>
    </recommendedName>
</protein>
<dbReference type="PANTHER" id="PTHR12483">
    <property type="entry name" value="SOLUTE CARRIER FAMILY 31 COPPER TRANSPORTERS"/>
    <property type="match status" value="1"/>
</dbReference>
<feature type="transmembrane region" description="Helical" evidence="5">
    <location>
        <begin position="46"/>
        <end position="73"/>
    </location>
</feature>
<gene>
    <name evidence="7" type="ORF">PHLCEN_2v12516</name>
</gene>
<feature type="chain" id="PRO_5015318683" description="Copper transport protein" evidence="6">
    <location>
        <begin position="16"/>
        <end position="196"/>
    </location>
</feature>
<dbReference type="EMBL" id="MLYV02001259">
    <property type="protein sequence ID" value="PSR71663.1"/>
    <property type="molecule type" value="Genomic_DNA"/>
</dbReference>
<evidence type="ECO:0000256" key="4">
    <source>
        <dbReference type="ARBA" id="ARBA00023136"/>
    </source>
</evidence>
<keyword evidence="8" id="KW-1185">Reference proteome</keyword>
<evidence type="ECO:0000256" key="6">
    <source>
        <dbReference type="SAM" id="SignalP"/>
    </source>
</evidence>
<comment type="subcellular location">
    <subcellularLocation>
        <location evidence="1 5">Membrane</location>
        <topology evidence="1 5">Multi-pass membrane protein</topology>
    </subcellularLocation>
</comment>
<comment type="similarity">
    <text evidence="5">Belongs to the copper transporter (Ctr) (TC 1.A.56) family. SLC31A subfamily.</text>
</comment>
<evidence type="ECO:0000256" key="5">
    <source>
        <dbReference type="RuleBase" id="RU367022"/>
    </source>
</evidence>
<dbReference type="OrthoDB" id="73901at2759"/>
<dbReference type="PANTHER" id="PTHR12483:SF27">
    <property type="entry name" value="COPPER TRANSPORT PROTEIN CTR1"/>
    <property type="match status" value="1"/>
</dbReference>
<dbReference type="STRING" id="98765.A0A2R6NH65"/>